<dbReference type="Gene3D" id="3.40.630.30">
    <property type="match status" value="1"/>
</dbReference>
<protein>
    <recommendedName>
        <fullName evidence="1">N-acetyltransferase domain-containing protein</fullName>
    </recommendedName>
</protein>
<feature type="domain" description="N-acetyltransferase" evidence="1">
    <location>
        <begin position="1"/>
        <end position="154"/>
    </location>
</feature>
<organism evidence="2 3">
    <name type="scientific">Finegoldia magna</name>
    <name type="common">Peptostreptococcus magnus</name>
    <dbReference type="NCBI Taxonomy" id="1260"/>
    <lineage>
        <taxon>Bacteria</taxon>
        <taxon>Bacillati</taxon>
        <taxon>Bacillota</taxon>
        <taxon>Tissierellia</taxon>
        <taxon>Tissierellales</taxon>
        <taxon>Peptoniphilaceae</taxon>
        <taxon>Finegoldia</taxon>
    </lineage>
</organism>
<evidence type="ECO:0000313" key="3">
    <source>
        <dbReference type="Proteomes" id="UP000215413"/>
    </source>
</evidence>
<dbReference type="SUPFAM" id="SSF55729">
    <property type="entry name" value="Acyl-CoA N-acyltransferases (Nat)"/>
    <property type="match status" value="1"/>
</dbReference>
<evidence type="ECO:0000259" key="1">
    <source>
        <dbReference type="PROSITE" id="PS51186"/>
    </source>
</evidence>
<dbReference type="RefSeq" id="WP_094206518.1">
    <property type="nucleotide sequence ID" value="NZ_NDYC01000049.1"/>
</dbReference>
<name>A0A233V1S0_FINMA</name>
<dbReference type="GO" id="GO:0016747">
    <property type="term" value="F:acyltransferase activity, transferring groups other than amino-acyl groups"/>
    <property type="evidence" value="ECO:0007669"/>
    <property type="project" value="InterPro"/>
</dbReference>
<dbReference type="AlphaFoldDB" id="A0A233V1S0"/>
<comment type="caution">
    <text evidence="2">The sequence shown here is derived from an EMBL/GenBank/DDBJ whole genome shotgun (WGS) entry which is preliminary data.</text>
</comment>
<gene>
    <name evidence="2" type="ORF">B9N49_09530</name>
</gene>
<proteinExistence type="predicted"/>
<dbReference type="Pfam" id="PF00583">
    <property type="entry name" value="Acetyltransf_1"/>
    <property type="match status" value="1"/>
</dbReference>
<sequence>MNFFRIEDTDLDNVCNYIRNKFEDNQQVISMYQNSDFLKMRISNQIECGLVCEVDGEIVGVITALTSNKIGYWAIGVLYVSNEYRNQGIGKKLVAGLEKNIYEKYLSDLKINIYVNESKDIALSLLKTLKYDVEGRIRGLVKEDNVIIFGKIINS</sequence>
<reference evidence="3" key="1">
    <citation type="submission" date="2017-04" db="EMBL/GenBank/DDBJ databases">
        <title>Finegoldia magna isolated from orthopedic joint implant-associated infections.</title>
        <authorList>
            <person name="Bjorklund S."/>
            <person name="Bruggemann H."/>
            <person name="Jensen A."/>
            <person name="Hellmark B."/>
            <person name="Soderquist B."/>
        </authorList>
    </citation>
    <scope>NUCLEOTIDE SEQUENCE [LARGE SCALE GENOMIC DNA]</scope>
    <source>
        <strain evidence="3">CCUG 54800</strain>
    </source>
</reference>
<accession>A0A233V1S0</accession>
<dbReference type="EMBL" id="NDYC01000049">
    <property type="protein sequence ID" value="OXZ26367.1"/>
    <property type="molecule type" value="Genomic_DNA"/>
</dbReference>
<dbReference type="InterPro" id="IPR016181">
    <property type="entry name" value="Acyl_CoA_acyltransferase"/>
</dbReference>
<dbReference type="Proteomes" id="UP000215413">
    <property type="component" value="Unassembled WGS sequence"/>
</dbReference>
<dbReference type="PROSITE" id="PS51186">
    <property type="entry name" value="GNAT"/>
    <property type="match status" value="1"/>
</dbReference>
<dbReference type="InterPro" id="IPR000182">
    <property type="entry name" value="GNAT_dom"/>
</dbReference>
<evidence type="ECO:0000313" key="2">
    <source>
        <dbReference type="EMBL" id="OXZ26367.1"/>
    </source>
</evidence>
<dbReference type="CDD" id="cd04301">
    <property type="entry name" value="NAT_SF"/>
    <property type="match status" value="1"/>
</dbReference>